<accession>A0A3N8R9V5</accession>
<dbReference type="EMBL" id="QTQV01000007">
    <property type="protein sequence ID" value="RQT16379.1"/>
    <property type="molecule type" value="Genomic_DNA"/>
</dbReference>
<gene>
    <name evidence="1" type="ORF">DF051_14670</name>
</gene>
<evidence type="ECO:0000313" key="1">
    <source>
        <dbReference type="EMBL" id="RQT16379.1"/>
    </source>
</evidence>
<dbReference type="RefSeq" id="WP_124579033.1">
    <property type="nucleotide sequence ID" value="NZ_QTQV01000007.1"/>
</dbReference>
<dbReference type="AlphaFoldDB" id="A0A3N8R9V5"/>
<reference evidence="1 2" key="1">
    <citation type="submission" date="2018-08" db="EMBL/GenBank/DDBJ databases">
        <title>Comparative analysis of Burkholderia isolates from Puerto Rico.</title>
        <authorList>
            <person name="Hall C."/>
            <person name="Sahl J."/>
            <person name="Wagner D."/>
        </authorList>
    </citation>
    <scope>NUCLEOTIDE SEQUENCE [LARGE SCALE GENOMIC DNA]</scope>
    <source>
        <strain evidence="1 2">Bp9025</strain>
    </source>
</reference>
<name>A0A3N8R9V5_9BURK</name>
<dbReference type="Proteomes" id="UP000277921">
    <property type="component" value="Unassembled WGS sequence"/>
</dbReference>
<protein>
    <submittedName>
        <fullName evidence="1">Uncharacterized protein</fullName>
    </submittedName>
</protein>
<organism evidence="1 2">
    <name type="scientific">Burkholderia contaminans</name>
    <dbReference type="NCBI Taxonomy" id="488447"/>
    <lineage>
        <taxon>Bacteria</taxon>
        <taxon>Pseudomonadati</taxon>
        <taxon>Pseudomonadota</taxon>
        <taxon>Betaproteobacteria</taxon>
        <taxon>Burkholderiales</taxon>
        <taxon>Burkholderiaceae</taxon>
        <taxon>Burkholderia</taxon>
        <taxon>Burkholderia cepacia complex</taxon>
    </lineage>
</organism>
<evidence type="ECO:0000313" key="2">
    <source>
        <dbReference type="Proteomes" id="UP000277921"/>
    </source>
</evidence>
<comment type="caution">
    <text evidence="1">The sequence shown here is derived from an EMBL/GenBank/DDBJ whole genome shotgun (WGS) entry which is preliminary data.</text>
</comment>
<sequence length="234" mass="26721">MGLDWNPLGKATLGAEEEYYCRLGQLGRAEDWMQPVPFAFSSIGDAQQEEVLRRFFEIQISPYETLSPPRVGYDPEADDWIRSKYEGAPNKPSTIEEWVRSFNGYWVMALLPENDGLPFYSNASLDAQWERWSFRAEFFRDCEDVLGERLFNEAWLNHLPDQLADYGRGLMNCASIYAKTHDVAHILNLRAYPADNLALSTVEGGPAYKAHIIASAARWALFWSARGHGMHADY</sequence>
<proteinExistence type="predicted"/>